<feature type="domain" description="Cyclic nucleotide-binding" evidence="1">
    <location>
        <begin position="14"/>
        <end position="118"/>
    </location>
</feature>
<dbReference type="Proteomes" id="UP000073816">
    <property type="component" value="Chromosome"/>
</dbReference>
<dbReference type="SUPFAM" id="SSF51206">
    <property type="entry name" value="cAMP-binding domain-like"/>
    <property type="match status" value="1"/>
</dbReference>
<dbReference type="InterPro" id="IPR018490">
    <property type="entry name" value="cNMP-bd_dom_sf"/>
</dbReference>
<sequence length="192" mass="22388">MSAPHLQLFHYFKSLTQMEEEEFQLIQNFFTVCKFKKGEYLLRQGETCGFHLFVCKGALRLFHTNEQGQEFTRYFAFEEKFGTALSSLIEQKPAAESIQAILPSTVLKISKTHFFQLVEHNPKVNWVYRNMLENAYITSQKRIYDLQGVSAIDRLKWLKGQYPDILLKIPSKLIASYLGITSYTLSRIKSEL</sequence>
<dbReference type="InterPro" id="IPR014710">
    <property type="entry name" value="RmlC-like_jellyroll"/>
</dbReference>
<reference evidence="2 3" key="2">
    <citation type="journal article" date="2016" name="Genome Announc.">
        <title>Complete Genome Sequence of Algoriphagus sp. Strain M8-2, Isolated from a Brackish Lake.</title>
        <authorList>
            <person name="Muraguchi Y."/>
            <person name="Kushimoto K."/>
            <person name="Ohtsubo Y."/>
            <person name="Suzuki T."/>
            <person name="Dohra H."/>
            <person name="Kimbara K."/>
            <person name="Shintani M."/>
        </authorList>
    </citation>
    <scope>NUCLEOTIDE SEQUENCE [LARGE SCALE GENOMIC DNA]</scope>
    <source>
        <strain evidence="2 3">M8-2</strain>
    </source>
</reference>
<dbReference type="PATRIC" id="fig|1727163.4.peg.2254"/>
<dbReference type="PROSITE" id="PS50042">
    <property type="entry name" value="CNMP_BINDING_3"/>
    <property type="match status" value="1"/>
</dbReference>
<dbReference type="AlphaFoldDB" id="A0A142EP63"/>
<dbReference type="OrthoDB" id="667553at2"/>
<dbReference type="Gene3D" id="2.60.120.10">
    <property type="entry name" value="Jelly Rolls"/>
    <property type="match status" value="1"/>
</dbReference>
<dbReference type="KEGG" id="alm:AO498_10795"/>
<reference evidence="3" key="1">
    <citation type="submission" date="2015-09" db="EMBL/GenBank/DDBJ databases">
        <title>Complete sequence of Algoriphagus sp. M8-2.</title>
        <authorList>
            <person name="Shintani M."/>
        </authorList>
    </citation>
    <scope>NUCLEOTIDE SEQUENCE [LARGE SCALE GENOMIC DNA]</scope>
    <source>
        <strain evidence="3">M8-2</strain>
    </source>
</reference>
<evidence type="ECO:0000313" key="2">
    <source>
        <dbReference type="EMBL" id="AMQ56918.1"/>
    </source>
</evidence>
<dbReference type="Pfam" id="PF00027">
    <property type="entry name" value="cNMP_binding"/>
    <property type="match status" value="1"/>
</dbReference>
<evidence type="ECO:0000313" key="3">
    <source>
        <dbReference type="Proteomes" id="UP000073816"/>
    </source>
</evidence>
<gene>
    <name evidence="2" type="ORF">AO498_10795</name>
</gene>
<accession>A0A142EP63</accession>
<dbReference type="STRING" id="1727163.AO498_10795"/>
<dbReference type="RefSeq" id="WP_067547243.1">
    <property type="nucleotide sequence ID" value="NZ_CP012836.1"/>
</dbReference>
<dbReference type="InterPro" id="IPR000595">
    <property type="entry name" value="cNMP-bd_dom"/>
</dbReference>
<proteinExistence type="predicted"/>
<evidence type="ECO:0000259" key="1">
    <source>
        <dbReference type="PROSITE" id="PS50042"/>
    </source>
</evidence>
<organism evidence="2 3">
    <name type="scientific">Algoriphagus sanaruensis</name>
    <dbReference type="NCBI Taxonomy" id="1727163"/>
    <lineage>
        <taxon>Bacteria</taxon>
        <taxon>Pseudomonadati</taxon>
        <taxon>Bacteroidota</taxon>
        <taxon>Cytophagia</taxon>
        <taxon>Cytophagales</taxon>
        <taxon>Cyclobacteriaceae</taxon>
        <taxon>Algoriphagus</taxon>
    </lineage>
</organism>
<dbReference type="CDD" id="cd00038">
    <property type="entry name" value="CAP_ED"/>
    <property type="match status" value="1"/>
</dbReference>
<keyword evidence="3" id="KW-1185">Reference proteome</keyword>
<protein>
    <submittedName>
        <fullName evidence="2">cAMP-binding protein</fullName>
    </submittedName>
</protein>
<dbReference type="EMBL" id="CP012836">
    <property type="protein sequence ID" value="AMQ56918.1"/>
    <property type="molecule type" value="Genomic_DNA"/>
</dbReference>
<name>A0A142EP63_9BACT</name>